<protein>
    <submittedName>
        <fullName evidence="1">Uncharacterized protein</fullName>
    </submittedName>
</protein>
<name>A0ACB8US29_9EURO</name>
<reference evidence="1" key="1">
    <citation type="journal article" date="2022" name="bioRxiv">
        <title>Population genetic analysis of Ophidiomyces ophidiicola, the causative agent of snake fungal disease, indicates recent introductions to the USA.</title>
        <authorList>
            <person name="Ladner J.T."/>
            <person name="Palmer J.M."/>
            <person name="Ettinger C.L."/>
            <person name="Stajich J.E."/>
            <person name="Farrell T.M."/>
            <person name="Glorioso B.M."/>
            <person name="Lawson B."/>
            <person name="Price S.J."/>
            <person name="Stengle A.G."/>
            <person name="Grear D.A."/>
            <person name="Lorch J.M."/>
        </authorList>
    </citation>
    <scope>NUCLEOTIDE SEQUENCE</scope>
    <source>
        <strain evidence="1">NWHC 24266-5</strain>
    </source>
</reference>
<accession>A0ACB8US29</accession>
<gene>
    <name evidence="1" type="ORF">LOY88_004962</name>
</gene>
<dbReference type="EMBL" id="JALBCA010000081">
    <property type="protein sequence ID" value="KAI2383965.1"/>
    <property type="molecule type" value="Genomic_DNA"/>
</dbReference>
<evidence type="ECO:0000313" key="1">
    <source>
        <dbReference type="EMBL" id="KAI2383965.1"/>
    </source>
</evidence>
<sequence length="1056" mass="115682">MPPLSSPSPHNSHPDSSLNASSSPSSITGAVAPKRKKYAARKDKKMAQAEPDTQFNKGDAPDLLFKSFPSTLLREPALVNTTSPVLDALTSLPLSQLHDTNIRTDDWTKSIPFGGTPPQEATSIGESPPTFIMPTDRGAFDRSATPASPPRSRHRPLSIGTEHSESPRYQSHDRQKRNSISTQQQCYPPPHLPQAHFYSAPDIDIPGIPPIGTRAQETLGSSFCAVDNIIFQKPRPSVKKVLLVGRDGALEVLSLDGEQARLLGALRGLNGRVLDAKILTWTCGADPFLLHRPLVVATIFGPVTPDDTERPASVVSDNISTRQDGNPGRSDLPHMQTRVQVFSLRSQSLLATLFATKPETCYSAFPGSSPSVPPPSGDLRLFTSGNYIVVASGTSGEVLIFGASKNQRSPYSCLGKTWTNVRVRDTHRHSGSSNSTTTDELYSEFGYDIGFSETPILSLSGRWLAVSPPPSSRTSLGGTIRCHIHHKRIYETDAHNPPTRPTVTCVADYDNGSFLTNLTRGVTQEIFRGATWTGGQVAQTWNNYFYKDAHQSQDMASRRGAHMDPPHPNFFPPTHSQDTEKPSVKSPDLVSLIDLKRLEEGENGKVTTINPVATFQPPNGCGFVSLSPNGLMLLTVSRKGDIQHVWDLMQMRFCRSKLVVTDDISQTTPSLPAYVREVARFDRLTMTSILDVKWTEPIGERLGIATKNGTIHLYDIPKSAYQWPPLRRVQRHQKPNSDDSTKEKLDDPSPRGYGISTAVKVIGDTTQPILSAFRGRAPSVGAAFATVGIGFATSRGSKVIVSGLSKSVGAAAETMNAIRHFGENRLHLRAFAREAAPCRMAWLGDDCEPLLGIVDGEFFRVYQIRDGKKKQEQSAFGTKVREVLLPSYLRIPPGPSQTLLTMINVETAGHWSPPPIVPLTFPPTVKCSPLSQAEIETNAPYQPFHTDRRVNLEIFTAKYQDQGPDADPWVFGKSTPSRKLLLQANKNTTDPSNLCENGMENHINLGRRNGTVEYAVLTTRQKKRTGSGDAYGTSEGNEEGFFEDDCDILDFAADRV</sequence>
<proteinExistence type="predicted"/>
<organism evidence="1">
    <name type="scientific">Ophidiomyces ophidiicola</name>
    <dbReference type="NCBI Taxonomy" id="1387563"/>
    <lineage>
        <taxon>Eukaryota</taxon>
        <taxon>Fungi</taxon>
        <taxon>Dikarya</taxon>
        <taxon>Ascomycota</taxon>
        <taxon>Pezizomycotina</taxon>
        <taxon>Eurotiomycetes</taxon>
        <taxon>Eurotiomycetidae</taxon>
        <taxon>Onygenales</taxon>
        <taxon>Onygenaceae</taxon>
        <taxon>Ophidiomyces</taxon>
    </lineage>
</organism>
<comment type="caution">
    <text evidence="1">The sequence shown here is derived from an EMBL/GenBank/DDBJ whole genome shotgun (WGS) entry which is preliminary data.</text>
</comment>